<organism evidence="1 2">
    <name type="scientific">Leucothrix pacifica</name>
    <dbReference type="NCBI Taxonomy" id="1247513"/>
    <lineage>
        <taxon>Bacteria</taxon>
        <taxon>Pseudomonadati</taxon>
        <taxon>Pseudomonadota</taxon>
        <taxon>Gammaproteobacteria</taxon>
        <taxon>Thiotrichales</taxon>
        <taxon>Thiotrichaceae</taxon>
        <taxon>Leucothrix</taxon>
    </lineage>
</organism>
<evidence type="ECO:0000313" key="1">
    <source>
        <dbReference type="EMBL" id="PWQ94400.1"/>
    </source>
</evidence>
<evidence type="ECO:0008006" key="3">
    <source>
        <dbReference type="Google" id="ProtNLM"/>
    </source>
</evidence>
<keyword evidence="2" id="KW-1185">Reference proteome</keyword>
<gene>
    <name evidence="1" type="ORF">DKW60_16655</name>
</gene>
<dbReference type="AlphaFoldDB" id="A0A317CDL0"/>
<dbReference type="PROSITE" id="PS51257">
    <property type="entry name" value="PROKAR_LIPOPROTEIN"/>
    <property type="match status" value="1"/>
</dbReference>
<reference evidence="1 2" key="1">
    <citation type="submission" date="2018-05" db="EMBL/GenBank/DDBJ databases">
        <title>Leucothrix arctica sp. nov., isolated from Arctic seawater.</title>
        <authorList>
            <person name="Choi A."/>
            <person name="Baek K."/>
        </authorList>
    </citation>
    <scope>NUCLEOTIDE SEQUENCE [LARGE SCALE GENOMIC DNA]</scope>
    <source>
        <strain evidence="1 2">JCM 18388</strain>
    </source>
</reference>
<dbReference type="EMBL" id="QGKM01000055">
    <property type="protein sequence ID" value="PWQ94400.1"/>
    <property type="molecule type" value="Genomic_DNA"/>
</dbReference>
<dbReference type="Proteomes" id="UP000245539">
    <property type="component" value="Unassembled WGS sequence"/>
</dbReference>
<name>A0A317CDL0_9GAMM</name>
<evidence type="ECO:0000313" key="2">
    <source>
        <dbReference type="Proteomes" id="UP000245539"/>
    </source>
</evidence>
<comment type="caution">
    <text evidence="1">The sequence shown here is derived from an EMBL/GenBank/DDBJ whole genome shotgun (WGS) entry which is preliminary data.</text>
</comment>
<accession>A0A317CDL0</accession>
<protein>
    <recommendedName>
        <fullName evidence="3">Lipoprotein</fullName>
    </recommendedName>
</protein>
<proteinExistence type="predicted"/>
<sequence length="192" mass="22434">MINTLYKRYLLAFSILSILLLSGCSVRYDNVKLDPDTKRTIFTKMDTKSAKEIADVTKALMKLGSNIDPAEAKLLAHESVGYPKVLANKYKLVKPPYLHNVLVNYGYREDGLCWQWTRDMAKHIQARNWKSFDFFHGTANRRRFNEHNSLVVTAKGKGVREGMLLDPWRNSGELYWKMTKDDPKYYWTRFTN</sequence>